<dbReference type="CDD" id="cd01991">
    <property type="entry name" value="Asn_synthase_B_C"/>
    <property type="match status" value="1"/>
</dbReference>
<dbReference type="Gene3D" id="3.40.50.620">
    <property type="entry name" value="HUPs"/>
    <property type="match status" value="2"/>
</dbReference>
<dbReference type="GO" id="GO:0006529">
    <property type="term" value="P:asparagine biosynthetic process"/>
    <property type="evidence" value="ECO:0007669"/>
    <property type="project" value="UniProtKB-KW"/>
</dbReference>
<dbReference type="CDD" id="cd00712">
    <property type="entry name" value="AsnB"/>
    <property type="match status" value="1"/>
</dbReference>
<feature type="binding site" evidence="7">
    <location>
        <position position="106"/>
    </location>
    <ligand>
        <name>L-glutamine</name>
        <dbReference type="ChEBI" id="CHEBI:58359"/>
    </ligand>
</feature>
<dbReference type="InterPro" id="IPR029055">
    <property type="entry name" value="Ntn_hydrolases_N"/>
</dbReference>
<proteinExistence type="inferred from homology"/>
<dbReference type="InterPro" id="IPR051786">
    <property type="entry name" value="ASN_synthetase/amidase"/>
</dbReference>
<dbReference type="PROSITE" id="PS51278">
    <property type="entry name" value="GATASE_TYPE_2"/>
    <property type="match status" value="1"/>
</dbReference>
<evidence type="ECO:0000313" key="11">
    <source>
        <dbReference type="Proteomes" id="UP000620124"/>
    </source>
</evidence>
<protein>
    <submittedName>
        <fullName evidence="10">Asparagine synthetase domain-containing protein</fullName>
    </submittedName>
</protein>
<keyword evidence="6" id="KW-0028">Amino-acid biosynthesis</keyword>
<dbReference type="InterPro" id="IPR017932">
    <property type="entry name" value="GATase_2_dom"/>
</dbReference>
<evidence type="ECO:0000256" key="4">
    <source>
        <dbReference type="ARBA" id="ARBA00022962"/>
    </source>
</evidence>
<reference evidence="10" key="1">
    <citation type="submission" date="2020-05" db="EMBL/GenBank/DDBJ databases">
        <title>Mycena genomes resolve the evolution of fungal bioluminescence.</title>
        <authorList>
            <person name="Tsai I.J."/>
        </authorList>
    </citation>
    <scope>NUCLEOTIDE SEQUENCE</scope>
    <source>
        <strain evidence="10">CCC161011</strain>
    </source>
</reference>
<keyword evidence="2 5" id="KW-0547">Nucleotide-binding</keyword>
<evidence type="ECO:0000256" key="5">
    <source>
        <dbReference type="PIRNR" id="PIRNR001589"/>
    </source>
</evidence>
<dbReference type="Pfam" id="PF13537">
    <property type="entry name" value="GATase_7"/>
    <property type="match status" value="1"/>
</dbReference>
<evidence type="ECO:0000259" key="9">
    <source>
        <dbReference type="PROSITE" id="PS51278"/>
    </source>
</evidence>
<feature type="site" description="Important for beta-aspartyl-AMP intermediate formation" evidence="8">
    <location>
        <position position="376"/>
    </location>
</feature>
<evidence type="ECO:0000256" key="7">
    <source>
        <dbReference type="PIRSR" id="PIRSR001589-2"/>
    </source>
</evidence>
<evidence type="ECO:0000256" key="8">
    <source>
        <dbReference type="PIRSR" id="PIRSR001589-3"/>
    </source>
</evidence>
<dbReference type="InterPro" id="IPR014729">
    <property type="entry name" value="Rossmann-like_a/b/a_fold"/>
</dbReference>
<dbReference type="InterPro" id="IPR033738">
    <property type="entry name" value="AsnB_N"/>
</dbReference>
<dbReference type="PANTHER" id="PTHR43284">
    <property type="entry name" value="ASPARAGINE SYNTHETASE (GLUTAMINE-HYDROLYZING)"/>
    <property type="match status" value="1"/>
</dbReference>
<keyword evidence="11" id="KW-1185">Reference proteome</keyword>
<evidence type="ECO:0000313" key="10">
    <source>
        <dbReference type="EMBL" id="KAF7357963.1"/>
    </source>
</evidence>
<comment type="caution">
    <text evidence="10">The sequence shown here is derived from an EMBL/GenBank/DDBJ whole genome shotgun (WGS) entry which is preliminary data.</text>
</comment>
<dbReference type="NCBIfam" id="TIGR01536">
    <property type="entry name" value="asn_synth_AEB"/>
    <property type="match status" value="1"/>
</dbReference>
<dbReference type="AlphaFoldDB" id="A0A8H6YBG3"/>
<feature type="active site" description="For GATase activity" evidence="6">
    <location>
        <position position="2"/>
    </location>
</feature>
<dbReference type="InterPro" id="IPR001962">
    <property type="entry name" value="Asn_synthase"/>
</dbReference>
<evidence type="ECO:0000256" key="1">
    <source>
        <dbReference type="ARBA" id="ARBA00005752"/>
    </source>
</evidence>
<name>A0A8H6YBG3_9AGAR</name>
<dbReference type="GO" id="GO:0005524">
    <property type="term" value="F:ATP binding"/>
    <property type="evidence" value="ECO:0007669"/>
    <property type="project" value="UniProtKB-KW"/>
</dbReference>
<organism evidence="10 11">
    <name type="scientific">Mycena venus</name>
    <dbReference type="NCBI Taxonomy" id="2733690"/>
    <lineage>
        <taxon>Eukaryota</taxon>
        <taxon>Fungi</taxon>
        <taxon>Dikarya</taxon>
        <taxon>Basidiomycota</taxon>
        <taxon>Agaricomycotina</taxon>
        <taxon>Agaricomycetes</taxon>
        <taxon>Agaricomycetidae</taxon>
        <taxon>Agaricales</taxon>
        <taxon>Marasmiineae</taxon>
        <taxon>Mycenaceae</taxon>
        <taxon>Mycena</taxon>
    </lineage>
</organism>
<keyword evidence="6" id="KW-0061">Asparagine biosynthesis</keyword>
<dbReference type="PIRSF" id="PIRSF001589">
    <property type="entry name" value="Asn_synthetase_glu-h"/>
    <property type="match status" value="1"/>
</dbReference>
<dbReference type="GO" id="GO:0004066">
    <property type="term" value="F:asparagine synthase (glutamine-hydrolyzing) activity"/>
    <property type="evidence" value="ECO:0007669"/>
    <property type="project" value="InterPro"/>
</dbReference>
<keyword evidence="3 5" id="KW-0067">ATP-binding</keyword>
<evidence type="ECO:0000256" key="2">
    <source>
        <dbReference type="ARBA" id="ARBA00022741"/>
    </source>
</evidence>
<dbReference type="SUPFAM" id="SSF56235">
    <property type="entry name" value="N-terminal nucleophile aminohydrolases (Ntn hydrolases)"/>
    <property type="match status" value="1"/>
</dbReference>
<feature type="binding site" evidence="7">
    <location>
        <begin position="374"/>
        <end position="375"/>
    </location>
    <ligand>
        <name>ATP</name>
        <dbReference type="ChEBI" id="CHEBI:30616"/>
    </ligand>
</feature>
<feature type="domain" description="Glutamine amidotransferase type-2" evidence="9">
    <location>
        <begin position="2"/>
        <end position="215"/>
    </location>
</feature>
<gene>
    <name evidence="10" type="ORF">MVEN_00843000</name>
</gene>
<dbReference type="EMBL" id="JACAZI010000006">
    <property type="protein sequence ID" value="KAF7357963.1"/>
    <property type="molecule type" value="Genomic_DNA"/>
</dbReference>
<dbReference type="GO" id="GO:0005829">
    <property type="term" value="C:cytosol"/>
    <property type="evidence" value="ECO:0007669"/>
    <property type="project" value="TreeGrafter"/>
</dbReference>
<keyword evidence="4 6" id="KW-0315">Glutamine amidotransferase</keyword>
<dbReference type="PANTHER" id="PTHR43284:SF1">
    <property type="entry name" value="ASPARAGINE SYNTHETASE"/>
    <property type="match status" value="1"/>
</dbReference>
<dbReference type="Pfam" id="PF00733">
    <property type="entry name" value="Asn_synthase"/>
    <property type="match status" value="1"/>
</dbReference>
<evidence type="ECO:0000256" key="6">
    <source>
        <dbReference type="PIRSR" id="PIRSR001589-1"/>
    </source>
</evidence>
<accession>A0A8H6YBG3</accession>
<dbReference type="OrthoDB" id="409189at2759"/>
<evidence type="ECO:0000256" key="3">
    <source>
        <dbReference type="ARBA" id="ARBA00022840"/>
    </source>
</evidence>
<sequence>MCGLISAFYPDGLSPPSVEDLKCGLEASLETIKHRGPDSRGTYVSSDARVGLGHVRLSIIDLPTGQQPLSDEDDLIHCVVTGEIYDHDRIRTEIESQGYSFKSKSDSELVVQLYKRDGFNLLFHLRGEFAFVLYDVKRRLQFAARDRFGIKPLYYTISNGCILFGSEMKAFMGLGWQAEWDIESIVNNADVADERTVFKGAKKLPAGYYAVCRASGDIETQAYWDLSYPPAAASPSSTLDTMVTTVRDLLVDAVRLRLRSDVPWAVYLSGGIDSSAVAGIATHLLREKDPDAKLTTFTLAYVEDESTDESPLAARTAVHLGADLVKVEATEEKLVNLLEESTWHSEHLNNTFHGAGKLLLSKAVHDAGYKVALSGEGSDEVFAGYPWFPLDYLRDPDPAAAGLGISLPSEADRHAMSEEYHAATRMPQLPKNALSLQKSDGPRHLLNISSHFAQGFLWGFDTTIFRPEILELIGQPNLVRCIEEGVDIRVRQNSISGNWHSLHVSLVRPRFLFESLPTDVKEQYVIAKTLMGRTILNVNGDRNDMAHSVESRVAFLDHPLVEYVSSLPPSLKVMPITGDQPEKWSLVEKWVLRQAVKPFVTEEVYLRKKVSFNPPPSGPPAVASDLLPLQKHLKARLTQANIERLGFINWPFIRDLLADYLESPTFPAHGQIDSRARVLMTVLSYIVLQERFHVPSYKF</sequence>
<dbReference type="SUPFAM" id="SSF52402">
    <property type="entry name" value="Adenine nucleotide alpha hydrolases-like"/>
    <property type="match status" value="1"/>
</dbReference>
<comment type="similarity">
    <text evidence="1">Belongs to the asparagine synthetase family.</text>
</comment>
<dbReference type="Proteomes" id="UP000620124">
    <property type="component" value="Unassembled WGS sequence"/>
</dbReference>
<dbReference type="InterPro" id="IPR006426">
    <property type="entry name" value="Asn_synth_AEB"/>
</dbReference>
<dbReference type="Gene3D" id="3.60.20.10">
    <property type="entry name" value="Glutamine Phosphoribosylpyrophosphate, subunit 1, domain 1"/>
    <property type="match status" value="1"/>
</dbReference>